<dbReference type="HOGENOM" id="CLU_090544_1_1_1"/>
<dbReference type="InParanoid" id="A0A0C2ZUI8"/>
<dbReference type="EMBL" id="KN822024">
    <property type="protein sequence ID" value="KIM65148.1"/>
    <property type="molecule type" value="Genomic_DNA"/>
</dbReference>
<dbReference type="OrthoDB" id="3046524at2759"/>
<keyword evidence="2" id="KW-1185">Reference proteome</keyword>
<dbReference type="Proteomes" id="UP000053989">
    <property type="component" value="Unassembled WGS sequence"/>
</dbReference>
<gene>
    <name evidence="1" type="ORF">SCLCIDRAFT_113418</name>
</gene>
<reference evidence="2" key="2">
    <citation type="submission" date="2015-01" db="EMBL/GenBank/DDBJ databases">
        <title>Evolutionary Origins and Diversification of the Mycorrhizal Mutualists.</title>
        <authorList>
            <consortium name="DOE Joint Genome Institute"/>
            <consortium name="Mycorrhizal Genomics Consortium"/>
            <person name="Kohler A."/>
            <person name="Kuo A."/>
            <person name="Nagy L.G."/>
            <person name="Floudas D."/>
            <person name="Copeland A."/>
            <person name="Barry K.W."/>
            <person name="Cichocki N."/>
            <person name="Veneault-Fourrey C."/>
            <person name="LaButti K."/>
            <person name="Lindquist E.A."/>
            <person name="Lipzen A."/>
            <person name="Lundell T."/>
            <person name="Morin E."/>
            <person name="Murat C."/>
            <person name="Riley R."/>
            <person name="Ohm R."/>
            <person name="Sun H."/>
            <person name="Tunlid A."/>
            <person name="Henrissat B."/>
            <person name="Grigoriev I.V."/>
            <person name="Hibbett D.S."/>
            <person name="Martin F."/>
        </authorList>
    </citation>
    <scope>NUCLEOTIDE SEQUENCE [LARGE SCALE GENOMIC DNA]</scope>
    <source>
        <strain evidence="2">Foug A</strain>
    </source>
</reference>
<name>A0A0C2ZUI8_9AGAM</name>
<dbReference type="AlphaFoldDB" id="A0A0C2ZUI8"/>
<sequence length="201" mass="22023">VESRAIVISEFPRSVFAGKPCEGNNDVGVVVDESTVKVHESEEGLNVLNFPQFQPIGNGLNFLCRHGESVRRETETEVLGGGGMELTLLWLGEEIVLSEALEDFVDVFLMGLKVLGEVHEDAIDELLESCRSICQAEGHDIPLEGTISHAEHGFPFITFGNADQVVHVAQINLRVDLCLARGIEEIGDKGKWIAIFLSQLI</sequence>
<reference evidence="1 2" key="1">
    <citation type="submission" date="2014-04" db="EMBL/GenBank/DDBJ databases">
        <authorList>
            <consortium name="DOE Joint Genome Institute"/>
            <person name="Kuo A."/>
            <person name="Kohler A."/>
            <person name="Nagy L.G."/>
            <person name="Floudas D."/>
            <person name="Copeland A."/>
            <person name="Barry K.W."/>
            <person name="Cichocki N."/>
            <person name="Veneault-Fourrey C."/>
            <person name="LaButti K."/>
            <person name="Lindquist E.A."/>
            <person name="Lipzen A."/>
            <person name="Lundell T."/>
            <person name="Morin E."/>
            <person name="Murat C."/>
            <person name="Sun H."/>
            <person name="Tunlid A."/>
            <person name="Henrissat B."/>
            <person name="Grigoriev I.V."/>
            <person name="Hibbett D.S."/>
            <person name="Martin F."/>
            <person name="Nordberg H.P."/>
            <person name="Cantor M.N."/>
            <person name="Hua S.X."/>
        </authorList>
    </citation>
    <scope>NUCLEOTIDE SEQUENCE [LARGE SCALE GENOMIC DNA]</scope>
    <source>
        <strain evidence="1 2">Foug A</strain>
    </source>
</reference>
<protein>
    <submittedName>
        <fullName evidence="1">Uncharacterized protein</fullName>
    </submittedName>
</protein>
<organism evidence="1 2">
    <name type="scientific">Scleroderma citrinum Foug A</name>
    <dbReference type="NCBI Taxonomy" id="1036808"/>
    <lineage>
        <taxon>Eukaryota</taxon>
        <taxon>Fungi</taxon>
        <taxon>Dikarya</taxon>
        <taxon>Basidiomycota</taxon>
        <taxon>Agaricomycotina</taxon>
        <taxon>Agaricomycetes</taxon>
        <taxon>Agaricomycetidae</taxon>
        <taxon>Boletales</taxon>
        <taxon>Sclerodermatineae</taxon>
        <taxon>Sclerodermataceae</taxon>
        <taxon>Scleroderma</taxon>
    </lineage>
</organism>
<accession>A0A0C2ZUI8</accession>
<evidence type="ECO:0000313" key="2">
    <source>
        <dbReference type="Proteomes" id="UP000053989"/>
    </source>
</evidence>
<evidence type="ECO:0000313" key="1">
    <source>
        <dbReference type="EMBL" id="KIM65148.1"/>
    </source>
</evidence>
<feature type="non-terminal residue" evidence="1">
    <location>
        <position position="1"/>
    </location>
</feature>
<proteinExistence type="predicted"/>